<organism evidence="2 3">
    <name type="scientific">Sphagnum jensenii</name>
    <dbReference type="NCBI Taxonomy" id="128206"/>
    <lineage>
        <taxon>Eukaryota</taxon>
        <taxon>Viridiplantae</taxon>
        <taxon>Streptophyta</taxon>
        <taxon>Embryophyta</taxon>
        <taxon>Bryophyta</taxon>
        <taxon>Sphagnophytina</taxon>
        <taxon>Sphagnopsida</taxon>
        <taxon>Sphagnales</taxon>
        <taxon>Sphagnaceae</taxon>
        <taxon>Sphagnum</taxon>
    </lineage>
</organism>
<gene>
    <name evidence="2" type="ORF">CSSPJE1EN2_LOCUS20231</name>
</gene>
<evidence type="ECO:0000313" key="2">
    <source>
        <dbReference type="EMBL" id="CAK9878445.1"/>
    </source>
</evidence>
<feature type="transmembrane region" description="Helical" evidence="1">
    <location>
        <begin position="29"/>
        <end position="49"/>
    </location>
</feature>
<dbReference type="Proteomes" id="UP001497522">
    <property type="component" value="Chromosome 6"/>
</dbReference>
<keyword evidence="1" id="KW-0812">Transmembrane</keyword>
<evidence type="ECO:0000256" key="1">
    <source>
        <dbReference type="SAM" id="Phobius"/>
    </source>
</evidence>
<dbReference type="SUPFAM" id="SSF103511">
    <property type="entry name" value="Chlorophyll a-b binding protein"/>
    <property type="match status" value="1"/>
</dbReference>
<name>A0ABP1BQW5_9BRYO</name>
<keyword evidence="1" id="KW-1133">Transmembrane helix</keyword>
<sequence length="94" mass="10426">MLGTVWAFVAEKATGLTVMEQLFNLTMSGLVFFVGAVQLLIYASLIPIVNGESTDTHSFGPFTAVTERWNGRLVMLGFFSLIVIKMFHNTPVFH</sequence>
<evidence type="ECO:0008006" key="4">
    <source>
        <dbReference type="Google" id="ProtNLM"/>
    </source>
</evidence>
<keyword evidence="1" id="KW-0472">Membrane</keyword>
<protein>
    <recommendedName>
        <fullName evidence="4">Early light-induced protein</fullName>
    </recommendedName>
</protein>
<reference evidence="2" key="1">
    <citation type="submission" date="2024-03" db="EMBL/GenBank/DDBJ databases">
        <authorList>
            <consortium name="ELIXIR-Norway"/>
            <consortium name="Elixir Norway"/>
        </authorList>
    </citation>
    <scope>NUCLEOTIDE SEQUENCE</scope>
</reference>
<keyword evidence="3" id="KW-1185">Reference proteome</keyword>
<dbReference type="EMBL" id="OZ023707">
    <property type="protein sequence ID" value="CAK9878445.1"/>
    <property type="molecule type" value="Genomic_DNA"/>
</dbReference>
<evidence type="ECO:0000313" key="3">
    <source>
        <dbReference type="Proteomes" id="UP001497522"/>
    </source>
</evidence>
<feature type="transmembrane region" description="Helical" evidence="1">
    <location>
        <begin position="69"/>
        <end position="87"/>
    </location>
</feature>
<proteinExistence type="predicted"/>
<accession>A0ABP1BQW5</accession>